<feature type="domain" description="Thioredoxin" evidence="6">
    <location>
        <begin position="39"/>
        <end position="203"/>
    </location>
</feature>
<evidence type="ECO:0000313" key="8">
    <source>
        <dbReference type="Proteomes" id="UP000257039"/>
    </source>
</evidence>
<dbReference type="PROSITE" id="PS51352">
    <property type="entry name" value="THIOREDOXIN_2"/>
    <property type="match status" value="1"/>
</dbReference>
<dbReference type="SUPFAM" id="SSF52833">
    <property type="entry name" value="Thioredoxin-like"/>
    <property type="match status" value="1"/>
</dbReference>
<dbReference type="GO" id="GO:0046872">
    <property type="term" value="F:metal ion binding"/>
    <property type="evidence" value="ECO:0007669"/>
    <property type="project" value="UniProtKB-KW"/>
</dbReference>
<keyword evidence="8" id="KW-1185">Reference proteome</keyword>
<protein>
    <submittedName>
        <fullName evidence="7">SCO family protein</fullName>
    </submittedName>
</protein>
<dbReference type="InterPro" id="IPR013766">
    <property type="entry name" value="Thioredoxin_domain"/>
</dbReference>
<organism evidence="7 8">
    <name type="scientific">Zooshikella ganghwensis</name>
    <dbReference type="NCBI Taxonomy" id="202772"/>
    <lineage>
        <taxon>Bacteria</taxon>
        <taxon>Pseudomonadati</taxon>
        <taxon>Pseudomonadota</taxon>
        <taxon>Gammaproteobacteria</taxon>
        <taxon>Oceanospirillales</taxon>
        <taxon>Zooshikellaceae</taxon>
        <taxon>Zooshikella</taxon>
    </lineage>
</organism>
<evidence type="ECO:0000256" key="3">
    <source>
        <dbReference type="PIRSR" id="PIRSR603782-1"/>
    </source>
</evidence>
<keyword evidence="2 3" id="KW-0186">Copper</keyword>
<dbReference type="PANTHER" id="PTHR12151">
    <property type="entry name" value="ELECTRON TRANSPORT PROTIN SCO1/SENC FAMILY MEMBER"/>
    <property type="match status" value="1"/>
</dbReference>
<keyword evidence="4" id="KW-1015">Disulfide bond</keyword>
<evidence type="ECO:0000256" key="5">
    <source>
        <dbReference type="SAM" id="Phobius"/>
    </source>
</evidence>
<comment type="caution">
    <text evidence="7">The sequence shown here is derived from an EMBL/GenBank/DDBJ whole genome shotgun (WGS) entry which is preliminary data.</text>
</comment>
<evidence type="ECO:0000256" key="2">
    <source>
        <dbReference type="ARBA" id="ARBA00023008"/>
    </source>
</evidence>
<dbReference type="Proteomes" id="UP000257039">
    <property type="component" value="Unassembled WGS sequence"/>
</dbReference>
<dbReference type="Gene3D" id="3.40.30.10">
    <property type="entry name" value="Glutaredoxin"/>
    <property type="match status" value="1"/>
</dbReference>
<dbReference type="RefSeq" id="WP_094788621.1">
    <property type="nucleotide sequence ID" value="NZ_NDXW01000001.1"/>
</dbReference>
<feature type="transmembrane region" description="Helical" evidence="5">
    <location>
        <begin position="7"/>
        <end position="28"/>
    </location>
</feature>
<feature type="binding site" evidence="3">
    <location>
        <position position="168"/>
    </location>
    <ligand>
        <name>Cu cation</name>
        <dbReference type="ChEBI" id="CHEBI:23378"/>
    </ligand>
</feature>
<sequence length="205" mass="23036">MTPKKAILAAQYLLILAIIITTYFQFFYTKSLPSSHHNLMIDEQAPDFTLHSDQSTVSLSSFKNKQAVAIYFGYTACPDVCPTGLSQLASAIKRLTTSEQAQIQGLMITLDPERDPADTVNTYAQFFLPEFKGLSDTSERISNVASQYQVIYQRQMIEGSALQYTLDHSSNFYLIDKQGILRHVVPHTISTEMLIEALRSVLNDN</sequence>
<keyword evidence="3" id="KW-0479">Metal-binding</keyword>
<comment type="similarity">
    <text evidence="1">Belongs to the SCO1/2 family.</text>
</comment>
<keyword evidence="5" id="KW-1133">Transmembrane helix</keyword>
<dbReference type="AlphaFoldDB" id="A0A4P9VRL6"/>
<evidence type="ECO:0000313" key="7">
    <source>
        <dbReference type="EMBL" id="RDH45696.1"/>
    </source>
</evidence>
<dbReference type="Pfam" id="PF02630">
    <property type="entry name" value="SCO1-SenC"/>
    <property type="match status" value="1"/>
</dbReference>
<evidence type="ECO:0000256" key="1">
    <source>
        <dbReference type="ARBA" id="ARBA00010996"/>
    </source>
</evidence>
<keyword evidence="5" id="KW-0812">Transmembrane</keyword>
<dbReference type="PANTHER" id="PTHR12151:SF25">
    <property type="entry name" value="LINALOOL DEHYDRATASE_ISOMERASE DOMAIN-CONTAINING PROTEIN"/>
    <property type="match status" value="1"/>
</dbReference>
<dbReference type="InterPro" id="IPR036249">
    <property type="entry name" value="Thioredoxin-like_sf"/>
</dbReference>
<evidence type="ECO:0000259" key="6">
    <source>
        <dbReference type="PROSITE" id="PS51352"/>
    </source>
</evidence>
<dbReference type="EMBL" id="NDXW01000001">
    <property type="protein sequence ID" value="RDH45696.1"/>
    <property type="molecule type" value="Genomic_DNA"/>
</dbReference>
<proteinExistence type="inferred from homology"/>
<gene>
    <name evidence="7" type="ORF">B9G39_20810</name>
</gene>
<accession>A0A4P9VRL6</accession>
<reference evidence="7 8" key="1">
    <citation type="submission" date="2017-04" db="EMBL/GenBank/DDBJ databases">
        <title>Draft genome sequence of Zooshikella ganghwensis VG4 isolated from Red Sea sediments.</title>
        <authorList>
            <person name="Rehman Z."/>
            <person name="Alam I."/>
            <person name="Kamau A."/>
            <person name="Bajic V."/>
            <person name="Leiknes T."/>
        </authorList>
    </citation>
    <scope>NUCLEOTIDE SEQUENCE [LARGE SCALE GENOMIC DNA]</scope>
    <source>
        <strain evidence="7 8">VG4</strain>
    </source>
</reference>
<feature type="disulfide bond" description="Redox-active" evidence="4">
    <location>
        <begin position="77"/>
        <end position="81"/>
    </location>
</feature>
<feature type="binding site" evidence="3">
    <location>
        <position position="81"/>
    </location>
    <ligand>
        <name>Cu cation</name>
        <dbReference type="ChEBI" id="CHEBI:23378"/>
    </ligand>
</feature>
<dbReference type="InterPro" id="IPR003782">
    <property type="entry name" value="SCO1/SenC"/>
</dbReference>
<keyword evidence="5" id="KW-0472">Membrane</keyword>
<evidence type="ECO:0000256" key="4">
    <source>
        <dbReference type="PIRSR" id="PIRSR603782-2"/>
    </source>
</evidence>
<dbReference type="CDD" id="cd02968">
    <property type="entry name" value="SCO"/>
    <property type="match status" value="1"/>
</dbReference>
<name>A0A4P9VRL6_9GAMM</name>
<feature type="binding site" evidence="3">
    <location>
        <position position="77"/>
    </location>
    <ligand>
        <name>Cu cation</name>
        <dbReference type="ChEBI" id="CHEBI:23378"/>
    </ligand>
</feature>